<dbReference type="EC" id="5.2.1.8" evidence="4"/>
<accession>A0A1B9IYB5</accession>
<evidence type="ECO:0000259" key="5">
    <source>
        <dbReference type="PROSITE" id="PS50072"/>
    </source>
</evidence>
<keyword evidence="3 4" id="KW-0413">Isomerase</keyword>
<evidence type="ECO:0000256" key="2">
    <source>
        <dbReference type="ARBA" id="ARBA00023110"/>
    </source>
</evidence>
<keyword evidence="2 4" id="KW-0697">Rotamase</keyword>
<keyword evidence="7" id="KW-1185">Reference proteome</keyword>
<dbReference type="PANTHER" id="PTHR11071">
    <property type="entry name" value="PEPTIDYL-PROLYL CIS-TRANS ISOMERASE"/>
    <property type="match status" value="1"/>
</dbReference>
<dbReference type="STRING" id="1331196.A0A1B9IYB5"/>
<dbReference type="GO" id="GO:0006457">
    <property type="term" value="P:protein folding"/>
    <property type="evidence" value="ECO:0007669"/>
    <property type="project" value="TreeGrafter"/>
</dbReference>
<dbReference type="GO" id="GO:0016018">
    <property type="term" value="F:cyclosporin A binding"/>
    <property type="evidence" value="ECO:0007669"/>
    <property type="project" value="TreeGrafter"/>
</dbReference>
<organism evidence="6 7">
    <name type="scientific">Kwoniella mangroviensis CBS 10435</name>
    <dbReference type="NCBI Taxonomy" id="1331196"/>
    <lineage>
        <taxon>Eukaryota</taxon>
        <taxon>Fungi</taxon>
        <taxon>Dikarya</taxon>
        <taxon>Basidiomycota</taxon>
        <taxon>Agaricomycotina</taxon>
        <taxon>Tremellomycetes</taxon>
        <taxon>Tremellales</taxon>
        <taxon>Cryptococcaceae</taxon>
        <taxon>Kwoniella</taxon>
    </lineage>
</organism>
<proteinExistence type="inferred from homology"/>
<dbReference type="AlphaFoldDB" id="A0A1B9IYB5"/>
<protein>
    <recommendedName>
        <fullName evidence="4">Peptidyl-prolyl cis-trans isomerase</fullName>
        <shortName evidence="4">PPIase</shortName>
        <ecNumber evidence="4">5.2.1.8</ecNumber>
    </recommendedName>
</protein>
<name>A0A1B9IYB5_9TREE</name>
<evidence type="ECO:0000313" key="6">
    <source>
        <dbReference type="EMBL" id="OCF60424.1"/>
    </source>
</evidence>
<evidence type="ECO:0000256" key="3">
    <source>
        <dbReference type="ARBA" id="ARBA00023235"/>
    </source>
</evidence>
<dbReference type="Gene3D" id="2.40.100.10">
    <property type="entry name" value="Cyclophilin-like"/>
    <property type="match status" value="1"/>
</dbReference>
<dbReference type="GO" id="GO:0003755">
    <property type="term" value="F:peptidyl-prolyl cis-trans isomerase activity"/>
    <property type="evidence" value="ECO:0007669"/>
    <property type="project" value="UniProtKB-UniRule"/>
</dbReference>
<reference evidence="7" key="2">
    <citation type="submission" date="2013-12" db="EMBL/GenBank/DDBJ databases">
        <title>Evolution of pathogenesis and genome organization in the Tremellales.</title>
        <authorList>
            <person name="Cuomo C."/>
            <person name="Litvintseva A."/>
            <person name="Heitman J."/>
            <person name="Chen Y."/>
            <person name="Sun S."/>
            <person name="Springer D."/>
            <person name="Dromer F."/>
            <person name="Young S."/>
            <person name="Zeng Q."/>
            <person name="Chapman S."/>
            <person name="Gujja S."/>
            <person name="Saif S."/>
            <person name="Birren B."/>
        </authorList>
    </citation>
    <scope>NUCLEOTIDE SEQUENCE [LARGE SCALE GENOMIC DNA]</scope>
    <source>
        <strain evidence="7">CBS 10435</strain>
    </source>
</reference>
<dbReference type="PRINTS" id="PR00153">
    <property type="entry name" value="CSAPPISMRASE"/>
</dbReference>
<dbReference type="Pfam" id="PF00160">
    <property type="entry name" value="Pro_isomerase"/>
    <property type="match status" value="1"/>
</dbReference>
<comment type="catalytic activity">
    <reaction evidence="1 4">
        <text>[protein]-peptidylproline (omega=180) = [protein]-peptidylproline (omega=0)</text>
        <dbReference type="Rhea" id="RHEA:16237"/>
        <dbReference type="Rhea" id="RHEA-COMP:10747"/>
        <dbReference type="Rhea" id="RHEA-COMP:10748"/>
        <dbReference type="ChEBI" id="CHEBI:83833"/>
        <dbReference type="ChEBI" id="CHEBI:83834"/>
        <dbReference type="EC" id="5.2.1.8"/>
    </reaction>
</comment>
<dbReference type="PANTHER" id="PTHR11071:SF561">
    <property type="entry name" value="PEPTIDYL-PROLYL CIS-TRANS ISOMERASE D-RELATED"/>
    <property type="match status" value="1"/>
</dbReference>
<dbReference type="EMBL" id="KI669459">
    <property type="protein sequence ID" value="OCF60424.1"/>
    <property type="molecule type" value="Genomic_DNA"/>
</dbReference>
<dbReference type="Proteomes" id="UP000092583">
    <property type="component" value="Unassembled WGS sequence"/>
</dbReference>
<dbReference type="PROSITE" id="PS50072">
    <property type="entry name" value="CSA_PPIASE_2"/>
    <property type="match status" value="1"/>
</dbReference>
<evidence type="ECO:0000313" key="7">
    <source>
        <dbReference type="Proteomes" id="UP000092583"/>
    </source>
</evidence>
<comment type="similarity">
    <text evidence="4">Belongs to the cyclophilin-type PPIase family.</text>
</comment>
<dbReference type="InterPro" id="IPR029000">
    <property type="entry name" value="Cyclophilin-like_dom_sf"/>
</dbReference>
<evidence type="ECO:0000256" key="1">
    <source>
        <dbReference type="ARBA" id="ARBA00000971"/>
    </source>
</evidence>
<dbReference type="InterPro" id="IPR002130">
    <property type="entry name" value="Cyclophilin-type_PPIase_dom"/>
</dbReference>
<dbReference type="SUPFAM" id="SSF50891">
    <property type="entry name" value="Cyclophilin-like"/>
    <property type="match status" value="1"/>
</dbReference>
<evidence type="ECO:0000256" key="4">
    <source>
        <dbReference type="RuleBase" id="RU363019"/>
    </source>
</evidence>
<sequence>MGENTTERGWMKIGHGDSIAYKQQLNQWEFNQSILSQHHENYGLPSNLEELDEDQLDILKDLISHYSSSSSSASSTQVSVSSIKPVSPIFEEVLHIDLFTKECPITCKNFKHLLLGDKGISKISNKPLHYKNVRIHRLVKDFIIQGGDITRNDGSGGESIYGPKFNDEKPGLKKQFGYGTIAMASGSSKNSNSSQFFICLIPNIQDGDTKEEKERKKKQFGKLDGKYVVFGQVSKESLGLLAKLNALEVKDGGDGLEGCWIDDCGIV</sequence>
<gene>
    <name evidence="6" type="ORF">L486_00057</name>
</gene>
<comment type="function">
    <text evidence="4">PPIases accelerate the folding of proteins. It catalyzes the cis-trans isomerization of proline imidic peptide bonds in oligopeptides.</text>
</comment>
<dbReference type="GO" id="GO:0005737">
    <property type="term" value="C:cytoplasm"/>
    <property type="evidence" value="ECO:0007669"/>
    <property type="project" value="TreeGrafter"/>
</dbReference>
<feature type="domain" description="PPIase cyclophilin-type" evidence="5">
    <location>
        <begin position="94"/>
        <end position="266"/>
    </location>
</feature>
<dbReference type="OrthoDB" id="193499at2759"/>
<reference evidence="6 7" key="1">
    <citation type="submission" date="2013-07" db="EMBL/GenBank/DDBJ databases">
        <title>The Genome Sequence of Kwoniella mangroviensis CBS10435.</title>
        <authorList>
            <consortium name="The Broad Institute Genome Sequencing Platform"/>
            <person name="Cuomo C."/>
            <person name="Litvintseva A."/>
            <person name="Chen Y."/>
            <person name="Heitman J."/>
            <person name="Sun S."/>
            <person name="Springer D."/>
            <person name="Dromer F."/>
            <person name="Young S.K."/>
            <person name="Zeng Q."/>
            <person name="Gargeya S."/>
            <person name="Fitzgerald M."/>
            <person name="Abouelleil A."/>
            <person name="Alvarado L."/>
            <person name="Berlin A.M."/>
            <person name="Chapman S.B."/>
            <person name="Dewar J."/>
            <person name="Goldberg J."/>
            <person name="Griggs A."/>
            <person name="Gujja S."/>
            <person name="Hansen M."/>
            <person name="Howarth C."/>
            <person name="Imamovic A."/>
            <person name="Larimer J."/>
            <person name="McCowan C."/>
            <person name="Murphy C."/>
            <person name="Pearson M."/>
            <person name="Priest M."/>
            <person name="Roberts A."/>
            <person name="Saif S."/>
            <person name="Shea T."/>
            <person name="Sykes S."/>
            <person name="Wortman J."/>
            <person name="Nusbaum C."/>
            <person name="Birren B."/>
        </authorList>
    </citation>
    <scope>NUCLEOTIDE SEQUENCE [LARGE SCALE GENOMIC DNA]</scope>
    <source>
        <strain evidence="6 7">CBS 10435</strain>
    </source>
</reference>